<sequence>MQNSPPDKLIEAYRAFPGQFSSVVLGTVSEKGIPQASYAPCVIDKDRNLYIFVSGLSAHTQNLSATGIVSALFIEDESKTQQMFARKRLSYDCTATLLDRDSEPWAAIAQQFEDSFGDIVGVMKSLADFRIFKLTPQSGRFVIGFGAAYEVDPQDFNNLIHLSQS</sequence>
<dbReference type="GO" id="GO:0005829">
    <property type="term" value="C:cytosol"/>
    <property type="evidence" value="ECO:0007669"/>
    <property type="project" value="TreeGrafter"/>
</dbReference>
<dbReference type="GO" id="GO:0070967">
    <property type="term" value="F:coenzyme F420 binding"/>
    <property type="evidence" value="ECO:0007669"/>
    <property type="project" value="TreeGrafter"/>
</dbReference>
<keyword evidence="1" id="KW-0560">Oxidoreductase</keyword>
<reference evidence="4" key="1">
    <citation type="submission" date="2018-04" db="EMBL/GenBank/DDBJ databases">
        <authorList>
            <person name="Cornet L."/>
        </authorList>
    </citation>
    <scope>NUCLEOTIDE SEQUENCE [LARGE SCALE GENOMIC DNA]</scope>
</reference>
<evidence type="ECO:0000313" key="4">
    <source>
        <dbReference type="Proteomes" id="UP000249794"/>
    </source>
</evidence>
<name>A0A2W4XA04_9CYAN</name>
<dbReference type="PANTHER" id="PTHR35176:SF6">
    <property type="entry name" value="HEME OXYGENASE HI_0854-RELATED"/>
    <property type="match status" value="1"/>
</dbReference>
<dbReference type="SUPFAM" id="SSF50475">
    <property type="entry name" value="FMN-binding split barrel"/>
    <property type="match status" value="1"/>
</dbReference>
<protein>
    <submittedName>
        <fullName evidence="3">Pyridoxamine 5-phosphate oxidase</fullName>
    </submittedName>
</protein>
<dbReference type="InterPro" id="IPR012349">
    <property type="entry name" value="Split_barrel_FMN-bd"/>
</dbReference>
<dbReference type="InterPro" id="IPR014419">
    <property type="entry name" value="HutZ"/>
</dbReference>
<reference evidence="3 4" key="2">
    <citation type="submission" date="2018-06" db="EMBL/GenBank/DDBJ databases">
        <title>Metagenomic assembly of (sub)arctic Cyanobacteria and their associated microbiome from non-axenic cultures.</title>
        <authorList>
            <person name="Baurain D."/>
        </authorList>
    </citation>
    <scope>NUCLEOTIDE SEQUENCE [LARGE SCALE GENOMIC DNA]</scope>
    <source>
        <strain evidence="3">ULC027bin1</strain>
    </source>
</reference>
<dbReference type="GO" id="GO:0016627">
    <property type="term" value="F:oxidoreductase activity, acting on the CH-CH group of donors"/>
    <property type="evidence" value="ECO:0007669"/>
    <property type="project" value="TreeGrafter"/>
</dbReference>
<dbReference type="Proteomes" id="UP000249794">
    <property type="component" value="Unassembled WGS sequence"/>
</dbReference>
<gene>
    <name evidence="3" type="ORF">DCF15_12365</name>
</gene>
<dbReference type="Pfam" id="PF01243">
    <property type="entry name" value="PNPOx_N"/>
    <property type="match status" value="1"/>
</dbReference>
<dbReference type="Gene3D" id="2.30.110.10">
    <property type="entry name" value="Electron Transport, Fmn-binding Protein, Chain A"/>
    <property type="match status" value="1"/>
</dbReference>
<evidence type="ECO:0000256" key="1">
    <source>
        <dbReference type="ARBA" id="ARBA00023002"/>
    </source>
</evidence>
<dbReference type="InterPro" id="IPR052019">
    <property type="entry name" value="F420H2_bilvrd_red/Heme_oxyg"/>
</dbReference>
<organism evidence="3 4">
    <name type="scientific">Phormidesmis priestleyi</name>
    <dbReference type="NCBI Taxonomy" id="268141"/>
    <lineage>
        <taxon>Bacteria</taxon>
        <taxon>Bacillati</taxon>
        <taxon>Cyanobacteriota</taxon>
        <taxon>Cyanophyceae</taxon>
        <taxon>Leptolyngbyales</taxon>
        <taxon>Leptolyngbyaceae</taxon>
        <taxon>Phormidesmis</taxon>
    </lineage>
</organism>
<evidence type="ECO:0000313" key="3">
    <source>
        <dbReference type="EMBL" id="PZO53886.1"/>
    </source>
</evidence>
<dbReference type="AlphaFoldDB" id="A0A2W4XA04"/>
<evidence type="ECO:0000259" key="2">
    <source>
        <dbReference type="Pfam" id="PF01243"/>
    </source>
</evidence>
<proteinExistence type="predicted"/>
<dbReference type="PIRSF" id="PIRSF004633">
    <property type="entry name" value="UCP_PLP_oxd"/>
    <property type="match status" value="1"/>
</dbReference>
<dbReference type="PANTHER" id="PTHR35176">
    <property type="entry name" value="HEME OXYGENASE HI_0854-RELATED"/>
    <property type="match status" value="1"/>
</dbReference>
<dbReference type="EMBL" id="QBMP01000123">
    <property type="protein sequence ID" value="PZO53886.1"/>
    <property type="molecule type" value="Genomic_DNA"/>
</dbReference>
<accession>A0A2W4XA04</accession>
<feature type="domain" description="Pyridoxamine 5'-phosphate oxidase N-terminal" evidence="2">
    <location>
        <begin position="10"/>
        <end position="142"/>
    </location>
</feature>
<dbReference type="InterPro" id="IPR011576">
    <property type="entry name" value="Pyridox_Oxase_N"/>
</dbReference>
<comment type="caution">
    <text evidence="3">The sequence shown here is derived from an EMBL/GenBank/DDBJ whole genome shotgun (WGS) entry which is preliminary data.</text>
</comment>